<keyword evidence="1" id="KW-0175">Coiled coil</keyword>
<evidence type="ECO:0008006" key="4">
    <source>
        <dbReference type="Google" id="ProtNLM"/>
    </source>
</evidence>
<protein>
    <recommendedName>
        <fullName evidence="4">EF-hand domain-containing protein</fullName>
    </recommendedName>
</protein>
<reference evidence="3" key="1">
    <citation type="journal article" date="2006" name="PLoS Biol.">
        <title>Macronuclear genome sequence of the ciliate Tetrahymena thermophila, a model eukaryote.</title>
        <authorList>
            <person name="Eisen J.A."/>
            <person name="Coyne R.S."/>
            <person name="Wu M."/>
            <person name="Wu D."/>
            <person name="Thiagarajan M."/>
            <person name="Wortman J.R."/>
            <person name="Badger J.H."/>
            <person name="Ren Q."/>
            <person name="Amedeo P."/>
            <person name="Jones K.M."/>
            <person name="Tallon L.J."/>
            <person name="Delcher A.L."/>
            <person name="Salzberg S.L."/>
            <person name="Silva J.C."/>
            <person name="Haas B.J."/>
            <person name="Majoros W.H."/>
            <person name="Farzad M."/>
            <person name="Carlton J.M."/>
            <person name="Smith R.K. Jr."/>
            <person name="Garg J."/>
            <person name="Pearlman R.E."/>
            <person name="Karrer K.M."/>
            <person name="Sun L."/>
            <person name="Manning G."/>
            <person name="Elde N.C."/>
            <person name="Turkewitz A.P."/>
            <person name="Asai D.J."/>
            <person name="Wilkes D.E."/>
            <person name="Wang Y."/>
            <person name="Cai H."/>
            <person name="Collins K."/>
            <person name="Stewart B.A."/>
            <person name="Lee S.R."/>
            <person name="Wilamowska K."/>
            <person name="Weinberg Z."/>
            <person name="Ruzzo W.L."/>
            <person name="Wloga D."/>
            <person name="Gaertig J."/>
            <person name="Frankel J."/>
            <person name="Tsao C.-C."/>
            <person name="Gorovsky M.A."/>
            <person name="Keeling P.J."/>
            <person name="Waller R.F."/>
            <person name="Patron N.J."/>
            <person name="Cherry J.M."/>
            <person name="Stover N.A."/>
            <person name="Krieger C.J."/>
            <person name="del Toro C."/>
            <person name="Ryder H.F."/>
            <person name="Williamson S.C."/>
            <person name="Barbeau R.A."/>
            <person name="Hamilton E.P."/>
            <person name="Orias E."/>
        </authorList>
    </citation>
    <scope>NUCLEOTIDE SEQUENCE [LARGE SCALE GENOMIC DNA]</scope>
    <source>
        <strain evidence="3">SB210</strain>
    </source>
</reference>
<proteinExistence type="predicted"/>
<dbReference type="GeneID" id="7830448"/>
<gene>
    <name evidence="2" type="ORF">TTHERM_00531880</name>
</gene>
<evidence type="ECO:0000256" key="1">
    <source>
        <dbReference type="SAM" id="Coils"/>
    </source>
</evidence>
<sequence length="526" mass="63048">MEKVLELAKKLENTQYQEQSEWIADYFQYFGQEEYLQQNEEAQKLIKEIEEKLQFLSEQSRFGFQYFSSYFKGNQSDQSNTNKEIIAKNIKQLCYIIIQNKTESSLTLKQKQILIQEYFSLHIQINQVSIPHELKLQKIKETYCFKTKQANEFYSKYLQEYISKHGNSQKIFWTDFKPILEKFLKDQFNYKNKNDCNFNDLTAYLKQFIDKKQDNTIDFEEIDDFFLQYLNKDSFSVDDLYQIVENKIYKPINTNLKLSLLKYPSVYSGFYKQNGIQFQIKPYYDRISLGRKADKQNTIQIFPEDDASMSRQQFQIYKNEMQNYFIENLHQNIQMKIRVNDIKQIVRKGFTYVFPKKNNVLIEDIIPSNENVHEGVNQINPQLDQYQIELKANISQIESEKAEDQEGEIHFKYNNIRYPCKIQKFTIGKSLSDDIQIDSAEEDQQIIFEYIKNYGWVVYEPKPTKKGTFVKFNYKDVTKNQELKLQKNDLDNNQVLNSQQVNPKFQIFNGMQFQLADYECRLNFEN</sequence>
<dbReference type="EMBL" id="GG662455">
    <property type="protein sequence ID" value="EAS04068.3"/>
    <property type="molecule type" value="Genomic_DNA"/>
</dbReference>
<dbReference type="AlphaFoldDB" id="Q248H7"/>
<dbReference type="HOGENOM" id="CLU_518289_0_0_1"/>
<evidence type="ECO:0000313" key="3">
    <source>
        <dbReference type="Proteomes" id="UP000009168"/>
    </source>
</evidence>
<feature type="coiled-coil region" evidence="1">
    <location>
        <begin position="32"/>
        <end position="59"/>
    </location>
</feature>
<organism evidence="2 3">
    <name type="scientific">Tetrahymena thermophila (strain SB210)</name>
    <dbReference type="NCBI Taxonomy" id="312017"/>
    <lineage>
        <taxon>Eukaryota</taxon>
        <taxon>Sar</taxon>
        <taxon>Alveolata</taxon>
        <taxon>Ciliophora</taxon>
        <taxon>Intramacronucleata</taxon>
        <taxon>Oligohymenophorea</taxon>
        <taxon>Hymenostomatida</taxon>
        <taxon>Tetrahymenina</taxon>
        <taxon>Tetrahymenidae</taxon>
        <taxon>Tetrahymena</taxon>
    </lineage>
</organism>
<evidence type="ECO:0000313" key="2">
    <source>
        <dbReference type="EMBL" id="EAS04068.3"/>
    </source>
</evidence>
<keyword evidence="3" id="KW-1185">Reference proteome</keyword>
<dbReference type="InParanoid" id="Q248H7"/>
<name>Q248H7_TETTS</name>
<dbReference type="Proteomes" id="UP000009168">
    <property type="component" value="Unassembled WGS sequence"/>
</dbReference>
<accession>Q248H7</accession>
<dbReference type="RefSeq" id="XP_001024313.3">
    <property type="nucleotide sequence ID" value="XM_001024313.4"/>
</dbReference>
<dbReference type="KEGG" id="tet:TTHERM_00531880"/>